<dbReference type="EMBL" id="KM584132">
    <property type="protein sequence ID" value="AKG62232.1"/>
    <property type="molecule type" value="mRNA"/>
</dbReference>
<dbReference type="PANTHER" id="PTHR33399:SF5">
    <property type="entry name" value="PHOTOSYNTHETIC NDH SUBUNIT OF LUMENAL LOCATION 2, CHLOROPLASTIC"/>
    <property type="match status" value="1"/>
</dbReference>
<gene>
    <name evidence="8" type="primary">2</name>
    <name evidence="8" type="synonym">PQL1</name>
</gene>
<keyword evidence="6" id="KW-0472">Membrane</keyword>
<evidence type="ECO:0000256" key="5">
    <source>
        <dbReference type="ARBA" id="ARBA00023078"/>
    </source>
</evidence>
<keyword evidence="2" id="KW-0150">Chloroplast</keyword>
<dbReference type="AlphaFoldDB" id="A0A0F7GY90"/>
<comment type="similarity">
    <text evidence="7">Belongs to the PsbQ family.</text>
</comment>
<dbReference type="Gene3D" id="1.20.120.290">
    <property type="entry name" value="Oxygen-evolving enhancer protein 3 (PsbQ), four-helix up-down bundle"/>
    <property type="match status" value="1"/>
</dbReference>
<dbReference type="GO" id="GO:0009767">
    <property type="term" value="P:photosynthetic electron transport chain"/>
    <property type="evidence" value="ECO:0007669"/>
    <property type="project" value="TreeGrafter"/>
</dbReference>
<dbReference type="PANTHER" id="PTHR33399">
    <property type="entry name" value="OXYGEN-EVOLVING ENHANCER PROTEIN 3-1, CHLOROPLASTIC"/>
    <property type="match status" value="1"/>
</dbReference>
<evidence type="ECO:0000313" key="8">
    <source>
        <dbReference type="EMBL" id="AKG62232.1"/>
    </source>
</evidence>
<dbReference type="InterPro" id="IPR008797">
    <property type="entry name" value="PSII_PsbQ"/>
</dbReference>
<sequence>MTTFIKHAILTHANLPPITSSPTPARTSRRPAAAATAALFASTMLEIRRPPPPAAAENWGTRSFIWEKYFSPGLSPEDAAARIRQTTEGLHDMRHMLDTMSWRYVMFYIRLKSAYLDLDLKNAMATLPENRRKDYVKVANEVVDYMTELDRYVRSPKVYESYVYYEKTLKSLDELIAFLG</sequence>
<organism evidence="8">
    <name type="scientific">Masdevallia picturata</name>
    <dbReference type="NCBI Taxonomy" id="125444"/>
    <lineage>
        <taxon>Eukaryota</taxon>
        <taxon>Viridiplantae</taxon>
        <taxon>Streptophyta</taxon>
        <taxon>Embryophyta</taxon>
        <taxon>Tracheophyta</taxon>
        <taxon>Spermatophyta</taxon>
        <taxon>Magnoliopsida</taxon>
        <taxon>Liliopsida</taxon>
        <taxon>Asparagales</taxon>
        <taxon>Orchidaceae</taxon>
        <taxon>Epidendroideae</taxon>
        <taxon>Epidendreae</taxon>
        <taxon>Pleurothallidinae</taxon>
        <taxon>Masdevallia</taxon>
    </lineage>
</organism>
<evidence type="ECO:0000256" key="6">
    <source>
        <dbReference type="ARBA" id="ARBA00023136"/>
    </source>
</evidence>
<dbReference type="GO" id="GO:0019898">
    <property type="term" value="C:extrinsic component of membrane"/>
    <property type="evidence" value="ECO:0007669"/>
    <property type="project" value="InterPro"/>
</dbReference>
<keyword evidence="5" id="KW-0793">Thylakoid</keyword>
<dbReference type="Pfam" id="PF05757">
    <property type="entry name" value="PsbQ"/>
    <property type="match status" value="1"/>
</dbReference>
<dbReference type="GO" id="GO:0009654">
    <property type="term" value="C:photosystem II oxygen evolving complex"/>
    <property type="evidence" value="ECO:0007669"/>
    <property type="project" value="InterPro"/>
</dbReference>
<keyword evidence="4" id="KW-0809">Transit peptide</keyword>
<evidence type="ECO:0000256" key="3">
    <source>
        <dbReference type="ARBA" id="ARBA00022640"/>
    </source>
</evidence>
<comment type="subcellular location">
    <subcellularLocation>
        <location evidence="1">Plastid</location>
        <location evidence="1">Chloroplast thylakoid membrane</location>
    </subcellularLocation>
</comment>
<accession>A0A0F7GY90</accession>
<evidence type="ECO:0000256" key="2">
    <source>
        <dbReference type="ARBA" id="ARBA00022528"/>
    </source>
</evidence>
<protein>
    <submittedName>
        <fullName evidence="8">Photosynthetic NDH subcomplex L 2</fullName>
    </submittedName>
</protein>
<evidence type="ECO:0000256" key="1">
    <source>
        <dbReference type="ARBA" id="ARBA00004334"/>
    </source>
</evidence>
<keyword evidence="3" id="KW-0934">Plastid</keyword>
<dbReference type="InterPro" id="IPR023222">
    <property type="entry name" value="PsbQ-like_dom_sf"/>
</dbReference>
<evidence type="ECO:0000256" key="4">
    <source>
        <dbReference type="ARBA" id="ARBA00022946"/>
    </source>
</evidence>
<name>A0A0F7GY90_9ASPA</name>
<evidence type="ECO:0000256" key="7">
    <source>
        <dbReference type="ARBA" id="ARBA00035649"/>
    </source>
</evidence>
<reference evidence="8" key="1">
    <citation type="journal article" date="2015" name="BMC Plant Biol.">
        <title>NDH expression marks major transitions in plant evolution and reveals coordinate intracellular gene loss.</title>
        <authorList>
            <person name="Ruhlman T.A."/>
            <person name="Chang W.J."/>
            <person name="Chen J.J."/>
            <person name="Huang Y.T."/>
            <person name="Chan M.T."/>
            <person name="Zhang J."/>
            <person name="Liao D.C."/>
            <person name="Blazier J.C."/>
            <person name="Jin X."/>
            <person name="Shih M.C."/>
            <person name="Jansen R.K."/>
            <person name="Lin C.S."/>
        </authorList>
    </citation>
    <scope>NUCLEOTIDE SEQUENCE</scope>
</reference>
<dbReference type="SUPFAM" id="SSF101112">
    <property type="entry name" value="Oxygen-evolving enhancer protein 3"/>
    <property type="match status" value="1"/>
</dbReference>
<dbReference type="GO" id="GO:0005509">
    <property type="term" value="F:calcium ion binding"/>
    <property type="evidence" value="ECO:0007669"/>
    <property type="project" value="InterPro"/>
</dbReference>
<dbReference type="InterPro" id="IPR054099">
    <property type="entry name" value="PSII_PsbQ_pln"/>
</dbReference>
<proteinExistence type="evidence at transcript level"/>
<dbReference type="GO" id="GO:0009535">
    <property type="term" value="C:chloroplast thylakoid membrane"/>
    <property type="evidence" value="ECO:0007669"/>
    <property type="project" value="UniProtKB-SubCell"/>
</dbReference>